<feature type="domain" description="Transcription initiation factor IIA gamma subunit N-terminal" evidence="7">
    <location>
        <begin position="2"/>
        <end position="48"/>
    </location>
</feature>
<dbReference type="Gene3D" id="1.10.287.190">
    <property type="entry name" value="Transcription factor IIA gamma subunit, alpha-helical domain"/>
    <property type="match status" value="1"/>
</dbReference>
<comment type="similarity">
    <text evidence="2 6">Belongs to the TFIIA subunit 2 family.</text>
</comment>
<evidence type="ECO:0000259" key="8">
    <source>
        <dbReference type="Pfam" id="PF02751"/>
    </source>
</evidence>
<keyword evidence="3 6" id="KW-0805">Transcription regulation</keyword>
<reference evidence="9" key="1">
    <citation type="submission" date="2025-05" db="UniProtKB">
        <authorList>
            <consortium name="RefSeq"/>
        </authorList>
    </citation>
    <scope>NUCLEOTIDE SEQUENCE [LARGE SCALE GENOMIC DNA]</scope>
</reference>
<keyword evidence="5 6" id="KW-0539">Nucleus</keyword>
<dbReference type="GO" id="GO:0005672">
    <property type="term" value="C:transcription factor TFIIA complex"/>
    <property type="evidence" value="ECO:0007669"/>
    <property type="project" value="InterPro"/>
</dbReference>
<dbReference type="Pfam" id="PF02268">
    <property type="entry name" value="TFIIA_gamma_N"/>
    <property type="match status" value="1"/>
</dbReference>
<dbReference type="PANTHER" id="PTHR10966">
    <property type="entry name" value="TRANSCRIPTION INITIATION FACTOR IIA SUBUNIT 2"/>
    <property type="match status" value="1"/>
</dbReference>
<evidence type="ECO:0000256" key="5">
    <source>
        <dbReference type="ARBA" id="ARBA00023242"/>
    </source>
</evidence>
<dbReference type="CDD" id="cd10014">
    <property type="entry name" value="TFIIA_gamma_C"/>
    <property type="match status" value="1"/>
</dbReference>
<dbReference type="RefSeq" id="XP_016926433.3">
    <property type="nucleotide sequence ID" value="XM_017070944.3"/>
</dbReference>
<keyword evidence="4 6" id="KW-0804">Transcription</keyword>
<dbReference type="SUPFAM" id="SSF50784">
    <property type="entry name" value="Transcription factor IIA (TFIIA), beta-barrel domain"/>
    <property type="match status" value="1"/>
</dbReference>
<dbReference type="AlphaFoldDB" id="A0AB39Z150"/>
<dbReference type="InterPro" id="IPR015871">
    <property type="entry name" value="TFIIA_gsu_C"/>
</dbReference>
<evidence type="ECO:0000256" key="2">
    <source>
        <dbReference type="ARBA" id="ARBA00007675"/>
    </source>
</evidence>
<dbReference type="Proteomes" id="UP001652628">
    <property type="component" value="Chromosome 2L"/>
</dbReference>
<gene>
    <name evidence="10" type="primary">LOC108007299</name>
</gene>
<dbReference type="InterPro" id="IPR015872">
    <property type="entry name" value="TFIIA_gsu_N"/>
</dbReference>
<organism evidence="9 10">
    <name type="scientific">Drosophila suzukii</name>
    <name type="common">Spotted-wing drosophila fruit fly</name>
    <dbReference type="NCBI Taxonomy" id="28584"/>
    <lineage>
        <taxon>Eukaryota</taxon>
        <taxon>Metazoa</taxon>
        <taxon>Ecdysozoa</taxon>
        <taxon>Arthropoda</taxon>
        <taxon>Hexapoda</taxon>
        <taxon>Insecta</taxon>
        <taxon>Pterygota</taxon>
        <taxon>Neoptera</taxon>
        <taxon>Endopterygota</taxon>
        <taxon>Diptera</taxon>
        <taxon>Brachycera</taxon>
        <taxon>Muscomorpha</taxon>
        <taxon>Ephydroidea</taxon>
        <taxon>Drosophilidae</taxon>
        <taxon>Drosophila</taxon>
        <taxon>Sophophora</taxon>
    </lineage>
</organism>
<accession>A0AB39Z150</accession>
<evidence type="ECO:0000256" key="1">
    <source>
        <dbReference type="ARBA" id="ARBA00004123"/>
    </source>
</evidence>
<sequence length="101" mass="11421">MNYQLYRASTLGTTLQATLDEMVNGNLLSNDLAHKVLLKYDKSISAALSKRVKNKMQFKAEQLLNFRFCDNVWTLLLKNVEFSEGPQVLKVDLVKIVACLG</sequence>
<dbReference type="SUPFAM" id="SSF47396">
    <property type="entry name" value="Transcription factor IIA (TFIIA), alpha-helical domain"/>
    <property type="match status" value="1"/>
</dbReference>
<comment type="subcellular location">
    <subcellularLocation>
        <location evidence="1 6">Nucleus</location>
    </subcellularLocation>
</comment>
<name>A0AB39Z150_DROSZ</name>
<feature type="domain" description="Transcription initiation factor IIA gamma subunit C-terminal" evidence="8">
    <location>
        <begin position="63"/>
        <end position="100"/>
    </location>
</feature>
<protein>
    <recommendedName>
        <fullName evidence="6">Transcription initiation factor IIA subunit 2</fullName>
    </recommendedName>
</protein>
<reference evidence="10" key="2">
    <citation type="submission" date="2025-08" db="UniProtKB">
        <authorList>
            <consortium name="RefSeq"/>
        </authorList>
    </citation>
    <scope>IDENTIFICATION</scope>
</reference>
<dbReference type="GeneID" id="108007299"/>
<keyword evidence="9" id="KW-1185">Reference proteome</keyword>
<proteinExistence type="inferred from homology"/>
<evidence type="ECO:0000259" key="7">
    <source>
        <dbReference type="Pfam" id="PF02268"/>
    </source>
</evidence>
<evidence type="ECO:0000256" key="3">
    <source>
        <dbReference type="ARBA" id="ARBA00023015"/>
    </source>
</evidence>
<comment type="function">
    <text evidence="6">TFIIA is a component of the transcription machinery of RNA polymerase II and plays an important role in transcriptional activation.</text>
</comment>
<dbReference type="PIRSF" id="PIRSF009415">
    <property type="entry name" value="Hum_TFIIA_gamma"/>
    <property type="match status" value="1"/>
</dbReference>
<dbReference type="InterPro" id="IPR009083">
    <property type="entry name" value="TFIIA_a-hlx"/>
</dbReference>
<dbReference type="CDD" id="cd10145">
    <property type="entry name" value="TFIIA_gamma_N"/>
    <property type="match status" value="1"/>
</dbReference>
<dbReference type="InterPro" id="IPR003194">
    <property type="entry name" value="TFIIA_gsu"/>
</dbReference>
<evidence type="ECO:0000313" key="9">
    <source>
        <dbReference type="Proteomes" id="UP001652628"/>
    </source>
</evidence>
<dbReference type="Pfam" id="PF02751">
    <property type="entry name" value="TFIIA_gamma_C"/>
    <property type="match status" value="1"/>
</dbReference>
<dbReference type="Gene3D" id="2.30.18.10">
    <property type="entry name" value="Transcription factor IIA (TFIIA), beta-barrel domain"/>
    <property type="match status" value="1"/>
</dbReference>
<evidence type="ECO:0000256" key="6">
    <source>
        <dbReference type="PIRNR" id="PIRNR009415"/>
    </source>
</evidence>
<evidence type="ECO:0000313" key="10">
    <source>
        <dbReference type="RefSeq" id="XP_016926433.3"/>
    </source>
</evidence>
<evidence type="ECO:0000256" key="4">
    <source>
        <dbReference type="ARBA" id="ARBA00023163"/>
    </source>
</evidence>
<dbReference type="GO" id="GO:0006367">
    <property type="term" value="P:transcription initiation at RNA polymerase II promoter"/>
    <property type="evidence" value="ECO:0007669"/>
    <property type="project" value="InterPro"/>
</dbReference>
<dbReference type="InterPro" id="IPR009088">
    <property type="entry name" value="TFIIA_b-brl"/>
</dbReference>